<dbReference type="SMART" id="SM00060">
    <property type="entry name" value="FN3"/>
    <property type="match status" value="1"/>
</dbReference>
<dbReference type="CTD" id="29915"/>
<evidence type="ECO:0000259" key="7">
    <source>
        <dbReference type="SMART" id="SM00060"/>
    </source>
</evidence>
<dbReference type="PANTHER" id="PTHR46003">
    <property type="entry name" value="HOST CELL FACTOR"/>
    <property type="match status" value="1"/>
</dbReference>
<reference evidence="9" key="1">
    <citation type="submission" date="2025-08" db="UniProtKB">
        <authorList>
            <consortium name="RefSeq"/>
        </authorList>
    </citation>
    <scope>IDENTIFICATION</scope>
</reference>
<gene>
    <name evidence="9" type="primary">HCFC2</name>
</gene>
<evidence type="ECO:0000256" key="4">
    <source>
        <dbReference type="ARBA" id="ARBA00022737"/>
    </source>
</evidence>
<dbReference type="Proteomes" id="UP000504602">
    <property type="component" value="Unplaced"/>
</dbReference>
<dbReference type="Pfam" id="PF13854">
    <property type="entry name" value="Kelch_HCF"/>
    <property type="match status" value="1"/>
</dbReference>
<dbReference type="InterPro" id="IPR059124">
    <property type="entry name" value="Kelch_HCF"/>
</dbReference>
<keyword evidence="5" id="KW-0539">Nucleus</keyword>
<feature type="compositionally biased region" description="Polar residues" evidence="6">
    <location>
        <begin position="467"/>
        <end position="477"/>
    </location>
</feature>
<proteinExistence type="predicted"/>
<evidence type="ECO:0000313" key="8">
    <source>
        <dbReference type="Proteomes" id="UP000504602"/>
    </source>
</evidence>
<dbReference type="PANTHER" id="PTHR46003:SF2">
    <property type="entry name" value="HOST CELL FACTOR 2"/>
    <property type="match status" value="1"/>
</dbReference>
<dbReference type="Gene3D" id="6.10.250.2590">
    <property type="match status" value="1"/>
</dbReference>
<feature type="region of interest" description="Disordered" evidence="6">
    <location>
        <begin position="442"/>
        <end position="477"/>
    </location>
</feature>
<feature type="compositionally biased region" description="Low complexity" evidence="6">
    <location>
        <begin position="451"/>
        <end position="466"/>
    </location>
</feature>
<evidence type="ECO:0000313" key="9">
    <source>
        <dbReference type="RefSeq" id="XP_030920370.1"/>
    </source>
</evidence>
<dbReference type="Gene3D" id="2.120.10.80">
    <property type="entry name" value="Kelch-type beta propeller"/>
    <property type="match status" value="1"/>
</dbReference>
<dbReference type="InterPro" id="IPR015915">
    <property type="entry name" value="Kelch-typ_b-propeller"/>
</dbReference>
<accession>A0A8N5F4U8</accession>
<dbReference type="AlphaFoldDB" id="A0A8N5F4U8"/>
<dbReference type="SUPFAM" id="SSF117281">
    <property type="entry name" value="Kelch motif"/>
    <property type="match status" value="1"/>
</dbReference>
<dbReference type="Gene3D" id="2.60.40.10">
    <property type="entry name" value="Immunoglobulins"/>
    <property type="match status" value="1"/>
</dbReference>
<comment type="subcellular location">
    <subcellularLocation>
        <location evidence="1">Nucleus</location>
    </subcellularLocation>
</comment>
<dbReference type="GO" id="GO:0035097">
    <property type="term" value="C:histone methyltransferase complex"/>
    <property type="evidence" value="ECO:0007669"/>
    <property type="project" value="TreeGrafter"/>
</dbReference>
<dbReference type="InterPro" id="IPR043536">
    <property type="entry name" value="HCF1/2"/>
</dbReference>
<keyword evidence="8" id="KW-1185">Reference proteome</keyword>
<keyword evidence="4" id="KW-0677">Repeat</keyword>
<dbReference type="RefSeq" id="XP_030920370.1">
    <property type="nucleotide sequence ID" value="XM_031064510.1"/>
</dbReference>
<evidence type="ECO:0000256" key="1">
    <source>
        <dbReference type="ARBA" id="ARBA00004123"/>
    </source>
</evidence>
<name>A0A8N5F4U8_GEOFO</name>
<evidence type="ECO:0000256" key="3">
    <source>
        <dbReference type="ARBA" id="ARBA00022553"/>
    </source>
</evidence>
<dbReference type="InterPro" id="IPR013783">
    <property type="entry name" value="Ig-like_fold"/>
</dbReference>
<keyword evidence="3" id="KW-0597">Phosphoprotein</keyword>
<dbReference type="FunFam" id="2.120.10.80:FF:000015">
    <property type="entry name" value="host cell factor 1 isoform X1"/>
    <property type="match status" value="1"/>
</dbReference>
<dbReference type="GeneID" id="102035089"/>
<dbReference type="GO" id="GO:0006338">
    <property type="term" value="P:chromatin remodeling"/>
    <property type="evidence" value="ECO:0007669"/>
    <property type="project" value="TreeGrafter"/>
</dbReference>
<feature type="region of interest" description="Disordered" evidence="6">
    <location>
        <begin position="504"/>
        <end position="526"/>
    </location>
</feature>
<sequence length="610" mass="67018">MVEYGRYSNDLYELQASRWLWKKVKPQAPSNGSPPCPRLGHSFSLYGNKCYLFGGLANESEESNNNVPRYLNDFYELELQHGSGVVGWSIPVTKGILPSPRESHTAIVYCRKDVGSPKIYIFGGMCGCRLNDLWELDIETMTWSRPETKGTVPLPRSLHTANVIGNKMYVFGGWVPQSAGGEISAPDGEWKCTGSFSYLNLDTTEWIGLISDCQEDKSNLLPGPRAGHCAVAVGTRLYIWSGRDGYRKAWNNQVCCKDLWYLDTERPLAPSQVQLIRATTNSFQLKWDEVPTVEGYLLQLHADSPVPLVAGIPGTSIPETSVLSSQGGCSLHQSPQSMPSIPYAEMKVDHPSQTNNLIPNNVQVALSSSSKVEGKEKVAAPVNKVTQETMKNHTDATGFKESNAPSLLPVCASSSKMTMEKKIEEKKSAQTSANIGELHDLDKQSVNPDASVSSTVSSTQTMVTQQAVKTEPSSTNGAVVKDETSLTTFNSKSEAAETAYVMPSTRVSTGQTNDSHSSRAPQRLPAPVKTRDRRWYDVGIFKNNSAVVSQFYLLPEETLNINSKMEGADVPDYRLLKKQDLFPGTVYRFRVAAINGCGVGPFSKISEFKI</sequence>
<evidence type="ECO:0000256" key="2">
    <source>
        <dbReference type="ARBA" id="ARBA00022441"/>
    </source>
</evidence>
<dbReference type="CDD" id="cd00063">
    <property type="entry name" value="FN3"/>
    <property type="match status" value="1"/>
</dbReference>
<dbReference type="InterPro" id="IPR003961">
    <property type="entry name" value="FN3_dom"/>
</dbReference>
<organism evidence="8 9">
    <name type="scientific">Geospiza fortis</name>
    <name type="common">Medium ground-finch</name>
    <dbReference type="NCBI Taxonomy" id="48883"/>
    <lineage>
        <taxon>Eukaryota</taxon>
        <taxon>Metazoa</taxon>
        <taxon>Chordata</taxon>
        <taxon>Craniata</taxon>
        <taxon>Vertebrata</taxon>
        <taxon>Euteleostomi</taxon>
        <taxon>Archelosauria</taxon>
        <taxon>Archosauria</taxon>
        <taxon>Dinosauria</taxon>
        <taxon>Saurischia</taxon>
        <taxon>Theropoda</taxon>
        <taxon>Coelurosauria</taxon>
        <taxon>Aves</taxon>
        <taxon>Neognathae</taxon>
        <taxon>Neoaves</taxon>
        <taxon>Telluraves</taxon>
        <taxon>Australaves</taxon>
        <taxon>Passeriformes</taxon>
        <taxon>Thraupidae</taxon>
        <taxon>Geospiza</taxon>
    </lineage>
</organism>
<keyword evidence="2" id="KW-0880">Kelch repeat</keyword>
<feature type="compositionally biased region" description="Polar residues" evidence="6">
    <location>
        <begin position="505"/>
        <end position="520"/>
    </location>
</feature>
<feature type="domain" description="Fibronectin type-III" evidence="7">
    <location>
        <begin position="267"/>
        <end position="600"/>
    </location>
</feature>
<evidence type="ECO:0000256" key="6">
    <source>
        <dbReference type="SAM" id="MobiDB-lite"/>
    </source>
</evidence>
<protein>
    <submittedName>
        <fullName evidence="9">Host cell factor 2 isoform X4</fullName>
    </submittedName>
</protein>
<evidence type="ECO:0000256" key="5">
    <source>
        <dbReference type="ARBA" id="ARBA00023242"/>
    </source>
</evidence>
<dbReference type="InterPro" id="IPR036116">
    <property type="entry name" value="FN3_sf"/>
</dbReference>
<dbReference type="GO" id="GO:0003713">
    <property type="term" value="F:transcription coactivator activity"/>
    <property type="evidence" value="ECO:0007669"/>
    <property type="project" value="TreeGrafter"/>
</dbReference>
<dbReference type="SUPFAM" id="SSF49265">
    <property type="entry name" value="Fibronectin type III"/>
    <property type="match status" value="1"/>
</dbReference>